<gene>
    <name evidence="24" type="primary">LOC110988379</name>
</gene>
<dbReference type="KEGG" id="aplc:110988379"/>
<dbReference type="NCBIfam" id="NF011049">
    <property type="entry name" value="PRK14479.1"/>
    <property type="match status" value="1"/>
</dbReference>
<evidence type="ECO:0000313" key="23">
    <source>
        <dbReference type="Proteomes" id="UP000694845"/>
    </source>
</evidence>
<dbReference type="EC" id="2.7.1.28" evidence="4"/>
<evidence type="ECO:0000256" key="15">
    <source>
        <dbReference type="ARBA" id="ARBA00047974"/>
    </source>
</evidence>
<dbReference type="Gene3D" id="3.40.50.10440">
    <property type="entry name" value="Dihydroxyacetone kinase, domain 1"/>
    <property type="match status" value="1"/>
</dbReference>
<evidence type="ECO:0000256" key="8">
    <source>
        <dbReference type="ARBA" id="ARBA00022741"/>
    </source>
</evidence>
<comment type="catalytic activity">
    <reaction evidence="16">
        <text>FAD = riboflavin cyclic-4',5'-phosphate + AMP + H(+)</text>
        <dbReference type="Rhea" id="RHEA:13729"/>
        <dbReference type="ChEBI" id="CHEBI:15378"/>
        <dbReference type="ChEBI" id="CHEBI:57692"/>
        <dbReference type="ChEBI" id="CHEBI:76202"/>
        <dbReference type="ChEBI" id="CHEBI:456215"/>
        <dbReference type="EC" id="4.6.1.15"/>
    </reaction>
</comment>
<comment type="catalytic activity">
    <reaction evidence="15">
        <text>D-glyceraldehyde + ATP = D-glyceraldehyde 3-phosphate + ADP + H(+)</text>
        <dbReference type="Rhea" id="RHEA:13941"/>
        <dbReference type="ChEBI" id="CHEBI:15378"/>
        <dbReference type="ChEBI" id="CHEBI:17378"/>
        <dbReference type="ChEBI" id="CHEBI:30616"/>
        <dbReference type="ChEBI" id="CHEBI:59776"/>
        <dbReference type="ChEBI" id="CHEBI:456216"/>
        <dbReference type="EC" id="2.7.1.28"/>
    </reaction>
</comment>
<proteinExistence type="inferred from homology"/>
<evidence type="ECO:0000256" key="13">
    <source>
        <dbReference type="ARBA" id="ARBA00045490"/>
    </source>
</evidence>
<dbReference type="GO" id="GO:0050354">
    <property type="term" value="F:triokinase activity"/>
    <property type="evidence" value="ECO:0007669"/>
    <property type="project" value="UniProtKB-EC"/>
</dbReference>
<dbReference type="PANTHER" id="PTHR28629:SF4">
    <property type="entry name" value="TRIOKINASE_FMN CYCLASE"/>
    <property type="match status" value="1"/>
</dbReference>
<keyword evidence="9" id="KW-0418">Kinase</keyword>
<dbReference type="InterPro" id="IPR036117">
    <property type="entry name" value="DhaL_dom_sf"/>
</dbReference>
<evidence type="ECO:0000313" key="24">
    <source>
        <dbReference type="RefSeq" id="XP_022107509.1"/>
    </source>
</evidence>
<evidence type="ECO:0000256" key="14">
    <source>
        <dbReference type="ARBA" id="ARBA00046681"/>
    </source>
</evidence>
<sequence length="590" mass="60884">MADPTTKKLINSVDACVDQSLEGLVASQPGLRLLQGHRVVIREDIEEVKKMGKVTILSGGGSGHEPAHAGFVGQGMLSGAVAGSVFTSPPPNSILAAIRAVGKNNPAGTLLIVKNYTGDRLNFGLAAERATAEGLRVGMVVIGDDCALTSNDKTAGRRGLCGTILIHKIAGAMAEEGQSLEEIVKTVQSAVQSTGTIGVCLYPCSLPGAGHSFHLGHQDFELGLGIHGEAGVQRMQLCSADEVVKTMLDHMTSPTNQSRLPLETGDNIALVINNLGGTSYLELGIVARAALKYLATKGVSVKRAFCGTFMTSLEMAGVSVTIMHLDLDGILTKCLDQDTTAPAWPRVSLSGSSGLELNQAPPLPVDSDTTVTPAEGTEPEVSEAEFGALKAALHAACDSLAASEDSLNELDRGSGDGDCGTTIKNGVQGIVSWLSELSQPISPSSIALKLSSIAETHMGGSSGALYSLFFTAAATVLQSNTTPSGWVNALKCGMDTVSKYGGAEVGDRTMLDSLHAAFTVLQGAKGDTIDQGTIKQAAEASRAAAEATAAMDAKAGRASYVSKDRLTRPDPGAMAVAIWMTAVASALQPK</sequence>
<evidence type="ECO:0000259" key="22">
    <source>
        <dbReference type="PROSITE" id="PS51481"/>
    </source>
</evidence>
<dbReference type="InterPro" id="IPR004007">
    <property type="entry name" value="DhaL_dom"/>
</dbReference>
<name>A0A8B7ZQ38_ACAPL</name>
<dbReference type="Pfam" id="PF02734">
    <property type="entry name" value="Dak2"/>
    <property type="match status" value="1"/>
</dbReference>
<comment type="catalytic activity">
    <reaction evidence="17">
        <text>dihydroxyacetone + ATP = dihydroxyacetone phosphate + ADP + H(+)</text>
        <dbReference type="Rhea" id="RHEA:15773"/>
        <dbReference type="ChEBI" id="CHEBI:15378"/>
        <dbReference type="ChEBI" id="CHEBI:16016"/>
        <dbReference type="ChEBI" id="CHEBI:30616"/>
        <dbReference type="ChEBI" id="CHEBI:57642"/>
        <dbReference type="ChEBI" id="CHEBI:456216"/>
        <dbReference type="EC" id="2.7.1.29"/>
    </reaction>
</comment>
<dbReference type="SMART" id="SM01120">
    <property type="entry name" value="Dak2"/>
    <property type="match status" value="1"/>
</dbReference>
<feature type="region of interest" description="Disordered" evidence="20">
    <location>
        <begin position="351"/>
        <end position="378"/>
    </location>
</feature>
<evidence type="ECO:0000256" key="6">
    <source>
        <dbReference type="ARBA" id="ARBA00018932"/>
    </source>
</evidence>
<evidence type="ECO:0000256" key="11">
    <source>
        <dbReference type="ARBA" id="ARBA00023285"/>
    </source>
</evidence>
<evidence type="ECO:0000256" key="3">
    <source>
        <dbReference type="ARBA" id="ARBA00012107"/>
    </source>
</evidence>
<organism evidence="23 24">
    <name type="scientific">Acanthaster planci</name>
    <name type="common">Crown-of-thorns starfish</name>
    <dbReference type="NCBI Taxonomy" id="133434"/>
    <lineage>
        <taxon>Eukaryota</taxon>
        <taxon>Metazoa</taxon>
        <taxon>Echinodermata</taxon>
        <taxon>Eleutherozoa</taxon>
        <taxon>Asterozoa</taxon>
        <taxon>Asteroidea</taxon>
        <taxon>Valvatacea</taxon>
        <taxon>Valvatida</taxon>
        <taxon>Acanthasteridae</taxon>
        <taxon>Acanthaster</taxon>
    </lineage>
</organism>
<feature type="binding site" evidence="19">
    <location>
        <begin position="61"/>
        <end position="64"/>
    </location>
    <ligand>
        <name>substrate</name>
    </ligand>
</feature>
<evidence type="ECO:0000256" key="17">
    <source>
        <dbReference type="ARBA" id="ARBA00048898"/>
    </source>
</evidence>
<evidence type="ECO:0000256" key="20">
    <source>
        <dbReference type="SAM" id="MobiDB-lite"/>
    </source>
</evidence>
<dbReference type="GeneID" id="110988379"/>
<dbReference type="Proteomes" id="UP000694845">
    <property type="component" value="Unplaced"/>
</dbReference>
<dbReference type="InterPro" id="IPR004006">
    <property type="entry name" value="DhaK_dom"/>
</dbReference>
<evidence type="ECO:0000256" key="7">
    <source>
        <dbReference type="ARBA" id="ARBA00022679"/>
    </source>
</evidence>
<dbReference type="FunFam" id="1.25.40.340:FF:000001">
    <property type="entry name" value="Dihydroxyacetone kinase 1"/>
    <property type="match status" value="1"/>
</dbReference>
<feature type="binding site" evidence="19">
    <location>
        <position position="114"/>
    </location>
    <ligand>
        <name>substrate</name>
    </ligand>
</feature>
<dbReference type="SUPFAM" id="SSF101473">
    <property type="entry name" value="DhaL-like"/>
    <property type="match status" value="1"/>
</dbReference>
<dbReference type="PANTHER" id="PTHR28629">
    <property type="entry name" value="TRIOKINASE/FMN CYCLASE"/>
    <property type="match status" value="1"/>
</dbReference>
<evidence type="ECO:0000256" key="18">
    <source>
        <dbReference type="PIRSR" id="PIRSR612734-1"/>
    </source>
</evidence>
<feature type="active site" description="Tele-hemiaminal-histidine intermediate" evidence="18">
    <location>
        <position position="227"/>
    </location>
</feature>
<dbReference type="Gene3D" id="3.30.1180.20">
    <property type="entry name" value="Dihydroxyacetone kinase, domain 2"/>
    <property type="match status" value="1"/>
</dbReference>
<feature type="domain" description="DhaK" evidence="22">
    <location>
        <begin position="12"/>
        <end position="344"/>
    </location>
</feature>
<evidence type="ECO:0000256" key="10">
    <source>
        <dbReference type="ARBA" id="ARBA00022840"/>
    </source>
</evidence>
<feature type="binding site" evidence="19">
    <location>
        <position position="119"/>
    </location>
    <ligand>
        <name>substrate</name>
    </ligand>
</feature>
<reference evidence="24" key="1">
    <citation type="submission" date="2025-08" db="UniProtKB">
        <authorList>
            <consortium name="RefSeq"/>
        </authorList>
    </citation>
    <scope>IDENTIFICATION</scope>
</reference>
<comment type="similarity">
    <text evidence="2">Belongs to the dihydroxyacetone kinase (DAK) family.</text>
</comment>
<keyword evidence="7" id="KW-0808">Transferase</keyword>
<dbReference type="PROSITE" id="PS51480">
    <property type="entry name" value="DHAL"/>
    <property type="match status" value="1"/>
</dbReference>
<dbReference type="OrthoDB" id="1724672at2759"/>
<evidence type="ECO:0000256" key="4">
    <source>
        <dbReference type="ARBA" id="ARBA00012110"/>
    </source>
</evidence>
<dbReference type="GO" id="GO:0004371">
    <property type="term" value="F:glycerone kinase activity"/>
    <property type="evidence" value="ECO:0007669"/>
    <property type="project" value="UniProtKB-EC"/>
</dbReference>
<evidence type="ECO:0000256" key="1">
    <source>
        <dbReference type="ARBA" id="ARBA00004778"/>
    </source>
</evidence>
<evidence type="ECO:0000256" key="2">
    <source>
        <dbReference type="ARBA" id="ARBA00008757"/>
    </source>
</evidence>
<evidence type="ECO:0000256" key="5">
    <source>
        <dbReference type="ARBA" id="ARBA00012578"/>
    </source>
</evidence>
<dbReference type="Pfam" id="PF02733">
    <property type="entry name" value="Dak1"/>
    <property type="match status" value="1"/>
</dbReference>
<evidence type="ECO:0000256" key="16">
    <source>
        <dbReference type="ARBA" id="ARBA00048526"/>
    </source>
</evidence>
<dbReference type="EC" id="4.6.1.15" evidence="5"/>
<protein>
    <recommendedName>
        <fullName evidence="6">Triokinase/FMN cyclase</fullName>
        <ecNumber evidence="4">2.7.1.28</ecNumber>
        <ecNumber evidence="3">2.7.1.29</ecNumber>
        <ecNumber evidence="5">4.6.1.15</ecNumber>
    </recommendedName>
    <alternativeName>
        <fullName evidence="12">Bifunctional ATP-dependent dihydroxyacetone kinase/FAD-AMP lyase (cyclizing)</fullName>
    </alternativeName>
</protein>
<dbReference type="GO" id="GO:0019563">
    <property type="term" value="P:glycerol catabolic process"/>
    <property type="evidence" value="ECO:0007669"/>
    <property type="project" value="TreeGrafter"/>
</dbReference>
<dbReference type="GO" id="GO:0005829">
    <property type="term" value="C:cytosol"/>
    <property type="evidence" value="ECO:0007669"/>
    <property type="project" value="TreeGrafter"/>
</dbReference>
<evidence type="ECO:0000256" key="9">
    <source>
        <dbReference type="ARBA" id="ARBA00022777"/>
    </source>
</evidence>
<dbReference type="OMA" id="ALNMNGF"/>
<dbReference type="GO" id="GO:0005524">
    <property type="term" value="F:ATP binding"/>
    <property type="evidence" value="ECO:0007669"/>
    <property type="project" value="UniProtKB-KW"/>
</dbReference>
<dbReference type="FunFam" id="3.30.1180.20:FF:000001">
    <property type="entry name" value="Dihydroxyacetone kinase 1"/>
    <property type="match status" value="1"/>
</dbReference>
<keyword evidence="10" id="KW-0067">ATP-binding</keyword>
<evidence type="ECO:0000259" key="21">
    <source>
        <dbReference type="PROSITE" id="PS51480"/>
    </source>
</evidence>
<evidence type="ECO:0000256" key="19">
    <source>
        <dbReference type="PIRSR" id="PIRSR612734-2"/>
    </source>
</evidence>
<feature type="domain" description="DhaL" evidence="21">
    <location>
        <begin position="387"/>
        <end position="585"/>
    </location>
</feature>
<dbReference type="RefSeq" id="XP_022107509.1">
    <property type="nucleotide sequence ID" value="XM_022251817.1"/>
</dbReference>
<comment type="function">
    <text evidence="13">Catalyzes both the phosphorylation of dihydroxyacetone and of glyceraldehyde, and the splitting of ribonucleoside diphosphate-X compounds among which FAD is the best substrate. Represses IFIH1-mediated cellular antiviral response.</text>
</comment>
<dbReference type="Gene3D" id="1.25.40.340">
    <property type="match status" value="1"/>
</dbReference>
<keyword evidence="11" id="KW-0170">Cobalt</keyword>
<evidence type="ECO:0000256" key="12">
    <source>
        <dbReference type="ARBA" id="ARBA00032426"/>
    </source>
</evidence>
<dbReference type="InterPro" id="IPR012734">
    <property type="entry name" value="DhaK_ATP"/>
</dbReference>
<keyword evidence="8" id="KW-0547">Nucleotide-binding</keyword>
<accession>A0A8B7ZQ38</accession>
<comment type="pathway">
    <text evidence="1">Polyol metabolism; glycerol fermentation; glycerone phosphate from glycerol (oxidative route): step 2/2.</text>
</comment>
<dbReference type="AlphaFoldDB" id="A0A8B7ZQ38"/>
<dbReference type="InterPro" id="IPR050861">
    <property type="entry name" value="Dihydroxyacetone_Kinase"/>
</dbReference>
<dbReference type="FunFam" id="3.40.50.10440:FF:000001">
    <property type="entry name" value="Dihydroxyacetone kinase, DhaK subunit"/>
    <property type="match status" value="1"/>
</dbReference>
<dbReference type="SUPFAM" id="SSF82549">
    <property type="entry name" value="DAK1/DegV-like"/>
    <property type="match status" value="1"/>
</dbReference>
<dbReference type="EC" id="2.7.1.29" evidence="3"/>
<comment type="subunit">
    <text evidence="14">Homodimer. Interacts with IFIH1 (via the CARD domains), the interaction is inhibited by viral infection.</text>
</comment>
<keyword evidence="23" id="KW-1185">Reference proteome</keyword>
<dbReference type="PROSITE" id="PS51481">
    <property type="entry name" value="DHAK"/>
    <property type="match status" value="1"/>
</dbReference>
<dbReference type="NCBIfam" id="TIGR02361">
    <property type="entry name" value="dak_ATP"/>
    <property type="match status" value="1"/>
</dbReference>
<dbReference type="GO" id="GO:0034012">
    <property type="term" value="F:FAD-AMP lyase (cyclizing) activity"/>
    <property type="evidence" value="ECO:0007669"/>
    <property type="project" value="UniProtKB-EC"/>
</dbReference>